<dbReference type="EMBL" id="JACKTG010000080">
    <property type="protein sequence ID" value="MCV6992135.1"/>
    <property type="molecule type" value="Genomic_DNA"/>
</dbReference>
<evidence type="ECO:0000256" key="1">
    <source>
        <dbReference type="SAM" id="MobiDB-lite"/>
    </source>
</evidence>
<protein>
    <submittedName>
        <fullName evidence="2">Uncharacterized protein</fullName>
    </submittedName>
</protein>
<proteinExistence type="predicted"/>
<name>A0AAW5SAW4_MYCBC</name>
<comment type="caution">
    <text evidence="2">The sequence shown here is derived from an EMBL/GenBank/DDBJ whole genome shotgun (WGS) entry which is preliminary data.</text>
</comment>
<dbReference type="AlphaFoldDB" id="A0AAW5SAW4"/>
<dbReference type="RefSeq" id="WP_023900844.1">
    <property type="nucleotide sequence ID" value="NZ_JACKTG010000080.1"/>
</dbReference>
<feature type="region of interest" description="Disordered" evidence="1">
    <location>
        <begin position="1"/>
        <end position="21"/>
    </location>
</feature>
<organism evidence="2 3">
    <name type="scientific">Mycobacterium bouchedurhonense</name>
    <dbReference type="NCBI Taxonomy" id="701041"/>
    <lineage>
        <taxon>Bacteria</taxon>
        <taxon>Bacillati</taxon>
        <taxon>Actinomycetota</taxon>
        <taxon>Actinomycetes</taxon>
        <taxon>Mycobacteriales</taxon>
        <taxon>Mycobacteriaceae</taxon>
        <taxon>Mycobacterium</taxon>
        <taxon>Mycobacterium avium complex (MAC)</taxon>
    </lineage>
</organism>
<feature type="compositionally biased region" description="Basic and acidic residues" evidence="1">
    <location>
        <begin position="1"/>
        <end position="10"/>
    </location>
</feature>
<dbReference type="Proteomes" id="UP001207588">
    <property type="component" value="Unassembled WGS sequence"/>
</dbReference>
<gene>
    <name evidence="2" type="ORF">H7I91_23160</name>
</gene>
<evidence type="ECO:0000313" key="3">
    <source>
        <dbReference type="Proteomes" id="UP001207588"/>
    </source>
</evidence>
<reference evidence="2" key="2">
    <citation type="journal article" date="2022" name="BMC Genomics">
        <title>Comparative genome analysis of mycobacteria focusing on tRNA and non-coding RNA.</title>
        <authorList>
            <person name="Behra P.R.K."/>
            <person name="Pettersson B.M.F."/>
            <person name="Ramesh M."/>
            <person name="Das S."/>
            <person name="Dasgupta S."/>
            <person name="Kirsebom L.A."/>
        </authorList>
    </citation>
    <scope>NUCLEOTIDE SEQUENCE</scope>
    <source>
        <strain evidence="2">DSM 45439</strain>
    </source>
</reference>
<sequence length="345" mass="37473">MMAGRARVEDTATSPDSNEAGVADDGVWLQALSELTPVPRQYACPSVASADATTFLGCDAATLAALTDHGLPAYPSGYDQFDLINLALHARLGTSIPEISLGFLLRFITDDPATWTTSMRWKFSAQGSCAPHSDETAARDRTPVAGERWVVWAPEAGHNNTAPQAANGKATVVGPTLAFSCETATAGRAAVIHSAQIRAVVDEIIDAGYTFARMPTAAQRDAAWMRGRRIFDCVSISAELEHRFLARGLQCRTRYGWLAALAASGHAWIEVLDNDDQWKPIDLALRSLAQILYPEHTQFQQFCLGSRLNRLIPTGCPIDQSLITHVCDGVMDDDGYRVSIQQLRD</sequence>
<evidence type="ECO:0000313" key="2">
    <source>
        <dbReference type="EMBL" id="MCV6992135.1"/>
    </source>
</evidence>
<accession>A0AAW5SAW4</accession>
<reference evidence="2" key="1">
    <citation type="submission" date="2020-07" db="EMBL/GenBank/DDBJ databases">
        <authorList>
            <person name="Pettersson B.M.F."/>
            <person name="Behra P.R.K."/>
            <person name="Ramesh M."/>
            <person name="Das S."/>
            <person name="Dasgupta S."/>
            <person name="Kirsebom L.A."/>
        </authorList>
    </citation>
    <scope>NUCLEOTIDE SEQUENCE</scope>
    <source>
        <strain evidence="2">DSM 45439</strain>
    </source>
</reference>